<sequence>MAAFGPRLGGFAGRAAQNLSRIANGKAGHFAKEVGTELAADYLTNTAMDMLNFSPSDNVNKMSVLRSATSSKAGLASQLIQAALQGYEMVNSTEVKAQQSVTTSPPSSVSQRLQDLSQSVIGMSNPNFSFLDQSKFTEQFLSVIESQKFNFVLSQDKDPSFNVEKKSRQSPLIFNSALNDNNFLASYFSATKDADLFVKAGKSTAAEPDVEKKSTPKLK</sequence>
<reference evidence="2" key="3">
    <citation type="submission" date="2021-06" db="EMBL/GenBank/DDBJ databases">
        <title>Genomic Description and Analysis of Intracellular Bacteria, Candidatus Berkiella cookevillensis and Candidatus Berkiella aquae.</title>
        <authorList>
            <person name="Kidane D.T."/>
            <person name="Mehari Y.T."/>
            <person name="Rice F.C."/>
            <person name="Arivett B.A."/>
            <person name="Farone A.L."/>
            <person name="Berk S.G."/>
            <person name="Farone M.B."/>
        </authorList>
    </citation>
    <scope>NUCLEOTIDE SEQUENCE</scope>
    <source>
        <strain evidence="2">CC99</strain>
    </source>
</reference>
<dbReference type="RefSeq" id="WP_057623504.1">
    <property type="nucleotide sequence ID" value="NZ_LKHV02000001.1"/>
</dbReference>
<gene>
    <name evidence="2" type="ORF">CC99x_001550</name>
    <name evidence="1" type="ORF">CC99x_00598</name>
</gene>
<dbReference type="EMBL" id="LKHV02000001">
    <property type="protein sequence ID" value="MCS5707582.1"/>
    <property type="molecule type" value="Genomic_DNA"/>
</dbReference>
<accession>A0A0Q9YSR6</accession>
<organism evidence="1">
    <name type="scientific">Candidatus Berkiella cookevillensis</name>
    <dbReference type="NCBI Taxonomy" id="437022"/>
    <lineage>
        <taxon>Bacteria</taxon>
        <taxon>Pseudomonadati</taxon>
        <taxon>Pseudomonadota</taxon>
        <taxon>Gammaproteobacteria</taxon>
        <taxon>Candidatus Berkiellales</taxon>
        <taxon>Candidatus Berkiellaceae</taxon>
        <taxon>Candidatus Berkiella</taxon>
    </lineage>
</organism>
<evidence type="ECO:0000313" key="3">
    <source>
        <dbReference type="Proteomes" id="UP000051494"/>
    </source>
</evidence>
<reference evidence="1" key="1">
    <citation type="submission" date="2015-09" db="EMBL/GenBank/DDBJ databases">
        <title>Draft Genome Sequences of Two Novel Amoeba-resistant Intranuclear Bacteria, Candidatus Berkiella cookevillensis and Candidatus Berkiella aquae.</title>
        <authorList>
            <person name="Mehari Y.T."/>
            <person name="Arivett B.A."/>
            <person name="Farone A.L."/>
            <person name="Gunderson J.H."/>
            <person name="Farone M.B."/>
        </authorList>
    </citation>
    <scope>NUCLEOTIDE SEQUENCE [LARGE SCALE GENOMIC DNA]</scope>
    <source>
        <strain evidence="1">CC99</strain>
    </source>
</reference>
<evidence type="ECO:0000313" key="2">
    <source>
        <dbReference type="EMBL" id="MCS5707582.1"/>
    </source>
</evidence>
<name>A0A0Q9YSR6_9GAMM</name>
<dbReference type="Proteomes" id="UP000051494">
    <property type="component" value="Unassembled WGS sequence"/>
</dbReference>
<proteinExistence type="predicted"/>
<protein>
    <submittedName>
        <fullName evidence="1">Uncharacterized protein</fullName>
    </submittedName>
</protein>
<dbReference type="AlphaFoldDB" id="A0A0Q9YSR6"/>
<comment type="caution">
    <text evidence="1">The sequence shown here is derived from an EMBL/GenBank/DDBJ whole genome shotgun (WGS) entry which is preliminary data.</text>
</comment>
<evidence type="ECO:0000313" key="1">
    <source>
        <dbReference type="EMBL" id="KRG19585.1"/>
    </source>
</evidence>
<reference evidence="2" key="2">
    <citation type="journal article" date="2016" name="Genome Announc.">
        <title>Draft Genome Sequences of Two Novel Amoeba-Resistant Intranuclear Bacteria, 'Candidatus Berkiella cookevillensis' and 'Candidatus Berkiella aquae'.</title>
        <authorList>
            <person name="Mehari Y.T."/>
            <person name="Arivett B.A."/>
            <person name="Farone A.L."/>
            <person name="Gunderson J.H."/>
            <person name="Farone M.B."/>
        </authorList>
    </citation>
    <scope>NUCLEOTIDE SEQUENCE</scope>
    <source>
        <strain evidence="2">CC99</strain>
    </source>
</reference>
<dbReference type="EMBL" id="LKHV01000002">
    <property type="protein sequence ID" value="KRG19585.1"/>
    <property type="molecule type" value="Genomic_DNA"/>
</dbReference>
<keyword evidence="3" id="KW-1185">Reference proteome</keyword>
<dbReference type="STRING" id="437022.CC99x_00598"/>